<dbReference type="GO" id="GO:0022625">
    <property type="term" value="C:cytosolic large ribosomal subunit"/>
    <property type="evidence" value="ECO:0007669"/>
    <property type="project" value="TreeGrafter"/>
</dbReference>
<dbReference type="HAMAP" id="MF_00280">
    <property type="entry name" value="Ribosomal_uL10_arch"/>
    <property type="match status" value="1"/>
</dbReference>
<evidence type="ECO:0000256" key="4">
    <source>
        <dbReference type="ARBA" id="ARBA00022980"/>
    </source>
</evidence>
<organism evidence="8 9">
    <name type="scientific">Thermofilum adornatum 1505</name>
    <dbReference type="NCBI Taxonomy" id="697581"/>
    <lineage>
        <taxon>Archaea</taxon>
        <taxon>Thermoproteota</taxon>
        <taxon>Thermoprotei</taxon>
        <taxon>Thermofilales</taxon>
        <taxon>Thermofilaceae</taxon>
        <taxon>Thermofilum</taxon>
    </lineage>
</organism>
<dbReference type="Pfam" id="PF17777">
    <property type="entry name" value="RL10P_insert"/>
    <property type="match status" value="1"/>
</dbReference>
<evidence type="ECO:0000256" key="5">
    <source>
        <dbReference type="ARBA" id="ARBA00023274"/>
    </source>
</evidence>
<dbReference type="Pfam" id="PF00466">
    <property type="entry name" value="Ribosomal_L10"/>
    <property type="match status" value="1"/>
</dbReference>
<keyword evidence="4 6" id="KW-0689">Ribosomal protein</keyword>
<dbReference type="GO" id="GO:0002181">
    <property type="term" value="P:cytoplasmic translation"/>
    <property type="evidence" value="ECO:0007669"/>
    <property type="project" value="TreeGrafter"/>
</dbReference>
<dbReference type="InterPro" id="IPR022909">
    <property type="entry name" value="Ribosomal_uL10_arc"/>
</dbReference>
<comment type="similarity">
    <text evidence="1 6">Belongs to the universal ribosomal protein uL10 family.</text>
</comment>
<dbReference type="NCBIfam" id="NF003099">
    <property type="entry name" value="PRK04019.2-2"/>
    <property type="match status" value="1"/>
</dbReference>
<dbReference type="RefSeq" id="WP_052887093.1">
    <property type="nucleotide sequence ID" value="NZ_CP007493.1"/>
</dbReference>
<sequence>MSIQKAVTVKSSPARQRKAKQLEEYVNALQQYRYFLIASITGLPASVLKQSKSLLRQDGSLLKVVKNTVFLIALEKAGKNPKEAEQYLKGQNAVIFTNKNPFSIIFFLDKQKIMREARAGDVATNEIVLPAGNTGIPPGPMISNFNKLGIPTRVQEGSIWIAKDTVVARPGDVISPELAELLTKLGLKPIESKLQIKAIYLDGRIISPKDVELDVKLWRDRLSSAHTQAYNLAFNAALPLPQVLPAIIGKAHMEALALAAQAGFPAKEAVPMILAKAEAQAKTLYEKLKAIKPEL</sequence>
<dbReference type="STRING" id="697581.TCARB_1476"/>
<dbReference type="GO" id="GO:0070180">
    <property type="term" value="F:large ribosomal subunit rRNA binding"/>
    <property type="evidence" value="ECO:0007669"/>
    <property type="project" value="UniProtKB-UniRule"/>
</dbReference>
<evidence type="ECO:0000313" key="9">
    <source>
        <dbReference type="Proteomes" id="UP000266720"/>
    </source>
</evidence>
<dbReference type="InterPro" id="IPR043164">
    <property type="entry name" value="Ribosomal_uL10-like_insert_sf"/>
</dbReference>
<proteinExistence type="inferred from homology"/>
<reference evidence="9" key="1">
    <citation type="book" date="2010" name="EXTREMOPHILES" publisher="0:0-0">
        <title>Complete genome sequences of ten hyperthermophilic archaea reveal their metabolic capabilities and possible ecological roles.</title>
        <editorList>
            <person name="?"/>
        </editorList>
        <authorList>
            <person name="Ravin N.V."/>
            <person name="Mardanov A.V."/>
            <person name="Bonch-Osmolovskaya E.A."/>
            <person name="Skryabin K.G."/>
        </authorList>
    </citation>
    <scope>NUCLEOTIDE SEQUENCE [LARGE SCALE GENOMIC DNA]</scope>
    <source>
        <strain evidence="9">1505</strain>
    </source>
</reference>
<dbReference type="KEGG" id="tcb:TCARB_1476"/>
<evidence type="ECO:0000313" key="8">
    <source>
        <dbReference type="EMBL" id="AJB42520.1"/>
    </source>
</evidence>
<dbReference type="InterPro" id="IPR001790">
    <property type="entry name" value="Ribosomal_uL10"/>
</dbReference>
<feature type="domain" description="Large ribosomal subunit protein uL10-like insertion" evidence="7">
    <location>
        <begin position="117"/>
        <end position="186"/>
    </location>
</feature>
<evidence type="ECO:0000256" key="1">
    <source>
        <dbReference type="ARBA" id="ARBA00008889"/>
    </source>
</evidence>
<dbReference type="GO" id="GO:0003735">
    <property type="term" value="F:structural constituent of ribosome"/>
    <property type="evidence" value="ECO:0007669"/>
    <property type="project" value="TreeGrafter"/>
</dbReference>
<evidence type="ECO:0000259" key="7">
    <source>
        <dbReference type="Pfam" id="PF17777"/>
    </source>
</evidence>
<comment type="subunit">
    <text evidence="6">Part of the 50S ribosomal subunit. Forms part of the ribosomal stalk which helps the ribosome interact with GTP-bound translation factors. Forms a heptameric L10(L12)2(L12)2(L12)2 complex, where L10 forms an elongated spine to which the L12 dimers bind in a sequential fashion.</text>
</comment>
<dbReference type="AlphaFoldDB" id="A0A3G1A6D4"/>
<dbReference type="PANTHER" id="PTHR45699">
    <property type="entry name" value="60S ACIDIC RIBOSOMAL PROTEIN P0"/>
    <property type="match status" value="1"/>
</dbReference>
<dbReference type="EMBL" id="CP007493">
    <property type="protein sequence ID" value="AJB42520.1"/>
    <property type="molecule type" value="Genomic_DNA"/>
</dbReference>
<dbReference type="GeneID" id="25406880"/>
<dbReference type="InterPro" id="IPR050323">
    <property type="entry name" value="Ribosomal_protein_uL10"/>
</dbReference>
<evidence type="ECO:0000256" key="2">
    <source>
        <dbReference type="ARBA" id="ARBA00022730"/>
    </source>
</evidence>
<keyword evidence="3 6" id="KW-0694">RNA-binding</keyword>
<name>A0A3G1A6D4_9CREN</name>
<keyword evidence="2 6" id="KW-0699">rRNA-binding</keyword>
<dbReference type="Gene3D" id="6.10.140.760">
    <property type="match status" value="1"/>
</dbReference>
<keyword evidence="5 6" id="KW-0687">Ribonucleoprotein</keyword>
<gene>
    <name evidence="6" type="primary">rpl10</name>
    <name evidence="6" type="synonym">rplP0</name>
    <name evidence="8" type="ORF">TCARB_1476</name>
</gene>
<comment type="function">
    <text evidence="6">Forms part of the ribosomal stalk, playing a central role in the interaction of the ribosome with GTP-bound translation factors.</text>
</comment>
<dbReference type="InterPro" id="IPR043141">
    <property type="entry name" value="Ribosomal_uL10-like_sf"/>
</dbReference>
<evidence type="ECO:0000256" key="6">
    <source>
        <dbReference type="HAMAP-Rule" id="MF_00280"/>
    </source>
</evidence>
<dbReference type="PANTHER" id="PTHR45699:SF3">
    <property type="entry name" value="LARGE RIBOSOMAL SUBUNIT PROTEIN UL10"/>
    <property type="match status" value="1"/>
</dbReference>
<dbReference type="InterPro" id="IPR040637">
    <property type="entry name" value="Ribosomal_uL10-like_insert"/>
</dbReference>
<protein>
    <recommendedName>
        <fullName evidence="6">Large ribosomal subunit protein uL10</fullName>
    </recommendedName>
    <alternativeName>
        <fullName evidence="6">Acidic ribosomal protein P0 homolog</fullName>
    </alternativeName>
</protein>
<dbReference type="GO" id="GO:0000027">
    <property type="term" value="P:ribosomal large subunit assembly"/>
    <property type="evidence" value="ECO:0007669"/>
    <property type="project" value="TreeGrafter"/>
</dbReference>
<dbReference type="Gene3D" id="3.30.70.1730">
    <property type="match status" value="1"/>
</dbReference>
<evidence type="ECO:0000256" key="3">
    <source>
        <dbReference type="ARBA" id="ARBA00022884"/>
    </source>
</evidence>
<dbReference type="SUPFAM" id="SSF160369">
    <property type="entry name" value="Ribosomal protein L10-like"/>
    <property type="match status" value="1"/>
</dbReference>
<dbReference type="Gene3D" id="3.90.105.20">
    <property type="match status" value="1"/>
</dbReference>
<dbReference type="Proteomes" id="UP000266720">
    <property type="component" value="Chromosome"/>
</dbReference>
<accession>A0A3G1A6D4</accession>
<dbReference type="FunFam" id="3.90.105.20:FF:000001">
    <property type="entry name" value="60S acidic ribosomal protein P0"/>
    <property type="match status" value="1"/>
</dbReference>